<gene>
    <name evidence="1" type="ORF">WN51_14102</name>
</gene>
<evidence type="ECO:0000313" key="1">
    <source>
        <dbReference type="EMBL" id="KOX74022.1"/>
    </source>
</evidence>
<evidence type="ECO:0000313" key="2">
    <source>
        <dbReference type="Proteomes" id="UP000053105"/>
    </source>
</evidence>
<name>A0A0N0BG44_9HYME</name>
<keyword evidence="2" id="KW-1185">Reference proteome</keyword>
<dbReference type="EMBL" id="KQ435794">
    <property type="protein sequence ID" value="KOX74022.1"/>
    <property type="molecule type" value="Genomic_DNA"/>
</dbReference>
<organism evidence="1 2">
    <name type="scientific">Melipona quadrifasciata</name>
    <dbReference type="NCBI Taxonomy" id="166423"/>
    <lineage>
        <taxon>Eukaryota</taxon>
        <taxon>Metazoa</taxon>
        <taxon>Ecdysozoa</taxon>
        <taxon>Arthropoda</taxon>
        <taxon>Hexapoda</taxon>
        <taxon>Insecta</taxon>
        <taxon>Pterygota</taxon>
        <taxon>Neoptera</taxon>
        <taxon>Endopterygota</taxon>
        <taxon>Hymenoptera</taxon>
        <taxon>Apocrita</taxon>
        <taxon>Aculeata</taxon>
        <taxon>Apoidea</taxon>
        <taxon>Anthophila</taxon>
        <taxon>Apidae</taxon>
        <taxon>Melipona</taxon>
    </lineage>
</organism>
<protein>
    <submittedName>
        <fullName evidence="1">Uncharacterized protein</fullName>
    </submittedName>
</protein>
<dbReference type="AlphaFoldDB" id="A0A0N0BG44"/>
<accession>A0A0N0BG44</accession>
<dbReference type="Proteomes" id="UP000053105">
    <property type="component" value="Unassembled WGS sequence"/>
</dbReference>
<reference evidence="1 2" key="1">
    <citation type="submission" date="2015-07" db="EMBL/GenBank/DDBJ databases">
        <title>The genome of Melipona quadrifasciata.</title>
        <authorList>
            <person name="Pan H."/>
            <person name="Kapheim K."/>
        </authorList>
    </citation>
    <scope>NUCLEOTIDE SEQUENCE [LARGE SCALE GENOMIC DNA]</scope>
    <source>
        <strain evidence="1">0111107301</strain>
        <tissue evidence="1">Whole body</tissue>
    </source>
</reference>
<sequence length="120" mass="13826">MAPSSAASPQCGHLINASTDEEVVFLQLQPRLIAHFWMRLRTSTAEEARVLFLSRIHEFVHLLVVEGSYIAIATRGKRYQTVESVPPRGKQGDIVRIPHRYITEKHCVRTHKRGRRTRQQ</sequence>
<proteinExistence type="predicted"/>